<name>A0ABV1K8I1_9PSEU</name>
<sequence>MTTPDDPRPAAGPSARPAAVDRYREVVAGLASAVGDLRERDAERAEELRRRLRSTERDLHGAADGLTLARGMFELRWEAALQVLWSAEEPGKPRPRADHRADPARHEQLEREADEALDGLRESGTRRLFRLPRRGNGD</sequence>
<evidence type="ECO:0000313" key="3">
    <source>
        <dbReference type="Proteomes" id="UP001494902"/>
    </source>
</evidence>
<organism evidence="2 3">
    <name type="scientific">Pseudonocardia nematodicida</name>
    <dbReference type="NCBI Taxonomy" id="1206997"/>
    <lineage>
        <taxon>Bacteria</taxon>
        <taxon>Bacillati</taxon>
        <taxon>Actinomycetota</taxon>
        <taxon>Actinomycetes</taxon>
        <taxon>Pseudonocardiales</taxon>
        <taxon>Pseudonocardiaceae</taxon>
        <taxon>Pseudonocardia</taxon>
    </lineage>
</organism>
<evidence type="ECO:0000313" key="2">
    <source>
        <dbReference type="EMBL" id="MEQ3550785.1"/>
    </source>
</evidence>
<dbReference type="Proteomes" id="UP001494902">
    <property type="component" value="Unassembled WGS sequence"/>
</dbReference>
<accession>A0ABV1K8I1</accession>
<keyword evidence="3" id="KW-1185">Reference proteome</keyword>
<comment type="caution">
    <text evidence="2">The sequence shown here is derived from an EMBL/GenBank/DDBJ whole genome shotgun (WGS) entry which is preliminary data.</text>
</comment>
<gene>
    <name evidence="2" type="ORF">WIS52_09905</name>
</gene>
<reference evidence="2 3" key="1">
    <citation type="submission" date="2024-03" db="EMBL/GenBank/DDBJ databases">
        <title>Draft genome sequence of Pseudonocardia nematodicida JCM 31783.</title>
        <authorList>
            <person name="Butdee W."/>
            <person name="Duangmal K."/>
        </authorList>
    </citation>
    <scope>NUCLEOTIDE SEQUENCE [LARGE SCALE GENOMIC DNA]</scope>
    <source>
        <strain evidence="2 3">JCM 31783</strain>
    </source>
</reference>
<protein>
    <submittedName>
        <fullName evidence="2">Uncharacterized protein</fullName>
    </submittedName>
</protein>
<feature type="compositionally biased region" description="Basic and acidic residues" evidence="1">
    <location>
        <begin position="89"/>
        <end position="111"/>
    </location>
</feature>
<proteinExistence type="predicted"/>
<evidence type="ECO:0000256" key="1">
    <source>
        <dbReference type="SAM" id="MobiDB-lite"/>
    </source>
</evidence>
<dbReference type="RefSeq" id="WP_349297833.1">
    <property type="nucleotide sequence ID" value="NZ_JBEDNQ010000003.1"/>
</dbReference>
<dbReference type="EMBL" id="JBEDNQ010000003">
    <property type="protein sequence ID" value="MEQ3550785.1"/>
    <property type="molecule type" value="Genomic_DNA"/>
</dbReference>
<feature type="region of interest" description="Disordered" evidence="1">
    <location>
        <begin position="87"/>
        <end position="123"/>
    </location>
</feature>